<reference evidence="1 2" key="1">
    <citation type="submission" date="2017-11" db="EMBL/GenBank/DDBJ databases">
        <title>Comparitive Functional Genomics of Dry Heat Resistant strains isolated from the Viking Spacecraft.</title>
        <authorList>
            <person name="Seuylemezian A."/>
            <person name="Cooper K."/>
            <person name="Vaishampayan P."/>
        </authorList>
    </citation>
    <scope>NUCLEOTIDE SEQUENCE [LARGE SCALE GENOMIC DNA]</scope>
    <source>
        <strain evidence="1 2">V1-29</strain>
    </source>
</reference>
<organism evidence="1 2">
    <name type="scientific">Peribacillus deserti</name>
    <dbReference type="NCBI Taxonomy" id="673318"/>
    <lineage>
        <taxon>Bacteria</taxon>
        <taxon>Bacillati</taxon>
        <taxon>Bacillota</taxon>
        <taxon>Bacilli</taxon>
        <taxon>Bacillales</taxon>
        <taxon>Bacillaceae</taxon>
        <taxon>Peribacillus</taxon>
    </lineage>
</organism>
<gene>
    <name evidence="1" type="ORF">CUU66_03705</name>
</gene>
<evidence type="ECO:0000313" key="2">
    <source>
        <dbReference type="Proteomes" id="UP000234748"/>
    </source>
</evidence>
<proteinExistence type="predicted"/>
<keyword evidence="2" id="KW-1185">Reference proteome</keyword>
<dbReference type="Proteomes" id="UP000234748">
    <property type="component" value="Unassembled WGS sequence"/>
</dbReference>
<name>A0A2N5MA96_9BACI</name>
<dbReference type="AlphaFoldDB" id="A0A2N5MA96"/>
<dbReference type="EMBL" id="PGUY01000010">
    <property type="protein sequence ID" value="PLT31288.1"/>
    <property type="molecule type" value="Genomic_DNA"/>
</dbReference>
<evidence type="ECO:0000313" key="1">
    <source>
        <dbReference type="EMBL" id="PLT31288.1"/>
    </source>
</evidence>
<accession>A0A2N5MA96</accession>
<protein>
    <submittedName>
        <fullName evidence="1">Uncharacterized protein</fullName>
    </submittedName>
</protein>
<comment type="caution">
    <text evidence="1">The sequence shown here is derived from an EMBL/GenBank/DDBJ whole genome shotgun (WGS) entry which is preliminary data.</text>
</comment>
<sequence>MENISIKPGNISISLQNLSIFLQKLSISPACVFLKPLHLRKTSSKMPGFPELGAQLQEELPRLGLFRRKYWFMIKIDPNSPLFRSHAASYIHTLSSLKEWQTINLMSRTSRF</sequence>